<dbReference type="AlphaFoldDB" id="A0AAV4WJ85"/>
<protein>
    <submittedName>
        <fullName evidence="2">Uncharacterized protein</fullName>
    </submittedName>
</protein>
<sequence>MQISRQLKYTVFSICLTESRQNKQLVTQNNLDLPFHDFVNYLERTDFQYLESSQQKNDDKGNDISCSKDPLSEPANPVDTCPSNFVYLGPISNYSCPLRLWVSIFHHQLCSNLQYRLIVIFLTKVI</sequence>
<organism evidence="2 3">
    <name type="scientific">Caerostris darwini</name>
    <dbReference type="NCBI Taxonomy" id="1538125"/>
    <lineage>
        <taxon>Eukaryota</taxon>
        <taxon>Metazoa</taxon>
        <taxon>Ecdysozoa</taxon>
        <taxon>Arthropoda</taxon>
        <taxon>Chelicerata</taxon>
        <taxon>Arachnida</taxon>
        <taxon>Araneae</taxon>
        <taxon>Araneomorphae</taxon>
        <taxon>Entelegynae</taxon>
        <taxon>Araneoidea</taxon>
        <taxon>Araneidae</taxon>
        <taxon>Caerostris</taxon>
    </lineage>
</organism>
<keyword evidence="3" id="KW-1185">Reference proteome</keyword>
<evidence type="ECO:0000313" key="2">
    <source>
        <dbReference type="EMBL" id="GIY82697.1"/>
    </source>
</evidence>
<gene>
    <name evidence="2" type="ORF">CDAR_486071</name>
</gene>
<reference evidence="2 3" key="1">
    <citation type="submission" date="2021-06" db="EMBL/GenBank/DDBJ databases">
        <title>Caerostris darwini draft genome.</title>
        <authorList>
            <person name="Kono N."/>
            <person name="Arakawa K."/>
        </authorList>
    </citation>
    <scope>NUCLEOTIDE SEQUENCE [LARGE SCALE GENOMIC DNA]</scope>
</reference>
<name>A0AAV4WJ85_9ARAC</name>
<proteinExistence type="predicted"/>
<evidence type="ECO:0000313" key="3">
    <source>
        <dbReference type="Proteomes" id="UP001054837"/>
    </source>
</evidence>
<evidence type="ECO:0000256" key="1">
    <source>
        <dbReference type="SAM" id="MobiDB-lite"/>
    </source>
</evidence>
<dbReference type="Proteomes" id="UP001054837">
    <property type="component" value="Unassembled WGS sequence"/>
</dbReference>
<accession>A0AAV4WJ85</accession>
<dbReference type="EMBL" id="BPLQ01014730">
    <property type="protein sequence ID" value="GIY82697.1"/>
    <property type="molecule type" value="Genomic_DNA"/>
</dbReference>
<feature type="region of interest" description="Disordered" evidence="1">
    <location>
        <begin position="52"/>
        <end position="76"/>
    </location>
</feature>
<comment type="caution">
    <text evidence="2">The sequence shown here is derived from an EMBL/GenBank/DDBJ whole genome shotgun (WGS) entry which is preliminary data.</text>
</comment>